<gene>
    <name evidence="8" type="ORF">NYR02_02350</name>
</gene>
<dbReference type="InterPro" id="IPR013324">
    <property type="entry name" value="RNA_pol_sigma_r3/r4-like"/>
</dbReference>
<comment type="similarity">
    <text evidence="1">Belongs to the sigma-70 factor family. ECF subfamily.</text>
</comment>
<dbReference type="InterPro" id="IPR039425">
    <property type="entry name" value="RNA_pol_sigma-70-like"/>
</dbReference>
<dbReference type="InterPro" id="IPR013249">
    <property type="entry name" value="RNA_pol_sigma70_r4_t2"/>
</dbReference>
<dbReference type="PANTHER" id="PTHR43133:SF8">
    <property type="entry name" value="RNA POLYMERASE SIGMA FACTOR HI_1459-RELATED"/>
    <property type="match status" value="1"/>
</dbReference>
<accession>A0A9X2WCD5</accession>
<proteinExistence type="inferred from homology"/>
<evidence type="ECO:0000256" key="3">
    <source>
        <dbReference type="ARBA" id="ARBA00023082"/>
    </source>
</evidence>
<dbReference type="Gene3D" id="1.10.10.10">
    <property type="entry name" value="Winged helix-like DNA-binding domain superfamily/Winged helix DNA-binding domain"/>
    <property type="match status" value="1"/>
</dbReference>
<reference evidence="8" key="2">
    <citation type="submission" date="2022-08" db="EMBL/GenBank/DDBJ databases">
        <authorList>
            <person name="Dong C."/>
        </authorList>
    </citation>
    <scope>NUCLEOTIDE SEQUENCE</scope>
    <source>
        <strain evidence="8">59MF3M-4</strain>
    </source>
</reference>
<evidence type="ECO:0000313" key="9">
    <source>
        <dbReference type="Proteomes" id="UP001147830"/>
    </source>
</evidence>
<dbReference type="Proteomes" id="UP001147830">
    <property type="component" value="Unassembled WGS sequence"/>
</dbReference>
<evidence type="ECO:0000256" key="4">
    <source>
        <dbReference type="ARBA" id="ARBA00023125"/>
    </source>
</evidence>
<keyword evidence="5" id="KW-0804">Transcription</keyword>
<dbReference type="PANTHER" id="PTHR43133">
    <property type="entry name" value="RNA POLYMERASE ECF-TYPE SIGMA FACTO"/>
    <property type="match status" value="1"/>
</dbReference>
<dbReference type="InterPro" id="IPR007627">
    <property type="entry name" value="RNA_pol_sigma70_r2"/>
</dbReference>
<protein>
    <submittedName>
        <fullName evidence="8">Sigma-70 family RNA polymerase sigma factor</fullName>
    </submittedName>
</protein>
<dbReference type="SUPFAM" id="SSF88946">
    <property type="entry name" value="Sigma2 domain of RNA polymerase sigma factors"/>
    <property type="match status" value="1"/>
</dbReference>
<keyword evidence="2" id="KW-0805">Transcription regulation</keyword>
<feature type="domain" description="RNA polymerase sigma factor 70 region 4 type 2" evidence="7">
    <location>
        <begin position="112"/>
        <end position="160"/>
    </location>
</feature>
<feature type="domain" description="RNA polymerase sigma-70 region 2" evidence="6">
    <location>
        <begin position="14"/>
        <end position="79"/>
    </location>
</feature>
<dbReference type="Pfam" id="PF04542">
    <property type="entry name" value="Sigma70_r2"/>
    <property type="match status" value="1"/>
</dbReference>
<sequence length="179" mass="20985">MFQPDVSVHHISQLINQEKPRLLSFIRKKINDHSYSEDIYQEALERTLKRSIQGFVLNDPISYIYKIANNIINDYYQKKVSEDTVCIDDQEVHCEKPQPDRNAEMNQKIEHFLLCLNQLPPETANLLVMRKVHGLTISEIARRVGKEPKSVEKRINRAMRSVLEQIERGVPAVSKRTWF</sequence>
<keyword evidence="3" id="KW-0731">Sigma factor</keyword>
<name>A0A9X2WCD5_9GAMM</name>
<dbReference type="GO" id="GO:0006352">
    <property type="term" value="P:DNA-templated transcription initiation"/>
    <property type="evidence" value="ECO:0007669"/>
    <property type="project" value="InterPro"/>
</dbReference>
<dbReference type="NCBIfam" id="TIGR02937">
    <property type="entry name" value="sigma70-ECF"/>
    <property type="match status" value="1"/>
</dbReference>
<dbReference type="InterPro" id="IPR013325">
    <property type="entry name" value="RNA_pol_sigma_r2"/>
</dbReference>
<evidence type="ECO:0000256" key="1">
    <source>
        <dbReference type="ARBA" id="ARBA00010641"/>
    </source>
</evidence>
<evidence type="ECO:0000259" key="6">
    <source>
        <dbReference type="Pfam" id="PF04542"/>
    </source>
</evidence>
<dbReference type="AlphaFoldDB" id="A0A9X2WCD5"/>
<dbReference type="GO" id="GO:0016987">
    <property type="term" value="F:sigma factor activity"/>
    <property type="evidence" value="ECO:0007669"/>
    <property type="project" value="UniProtKB-KW"/>
</dbReference>
<dbReference type="RefSeq" id="WP_260974790.1">
    <property type="nucleotide sequence ID" value="NZ_JAOANI010000009.1"/>
</dbReference>
<dbReference type="Pfam" id="PF08281">
    <property type="entry name" value="Sigma70_r4_2"/>
    <property type="match status" value="1"/>
</dbReference>
<dbReference type="Gene3D" id="1.10.1740.10">
    <property type="match status" value="1"/>
</dbReference>
<organism evidence="8 9">
    <name type="scientific">Thalassolituus pacificus</name>
    <dbReference type="NCBI Taxonomy" id="2975440"/>
    <lineage>
        <taxon>Bacteria</taxon>
        <taxon>Pseudomonadati</taxon>
        <taxon>Pseudomonadota</taxon>
        <taxon>Gammaproteobacteria</taxon>
        <taxon>Oceanospirillales</taxon>
        <taxon>Oceanospirillaceae</taxon>
        <taxon>Thalassolituus</taxon>
    </lineage>
</organism>
<dbReference type="InterPro" id="IPR014284">
    <property type="entry name" value="RNA_pol_sigma-70_dom"/>
</dbReference>
<dbReference type="EMBL" id="JAOANI010000009">
    <property type="protein sequence ID" value="MCT7357861.1"/>
    <property type="molecule type" value="Genomic_DNA"/>
</dbReference>
<reference evidence="8" key="1">
    <citation type="journal article" date="2022" name="Front. Microbiol.">
        <title>Genome-based taxonomic rearrangement of Oceanobacter-related bacteria including the description of Thalassolituus hydrocarbonoclasticus sp. nov. and Thalassolituus pacificus sp. nov. and emended description of the genus Thalassolituus.</title>
        <authorList>
            <person name="Dong C."/>
            <person name="Wei L."/>
            <person name="Wang J."/>
            <person name="Lai Q."/>
            <person name="Huang Z."/>
            <person name="Shao Z."/>
        </authorList>
    </citation>
    <scope>NUCLEOTIDE SEQUENCE</scope>
    <source>
        <strain evidence="8">59MF3M-4</strain>
    </source>
</reference>
<comment type="caution">
    <text evidence="8">The sequence shown here is derived from an EMBL/GenBank/DDBJ whole genome shotgun (WGS) entry which is preliminary data.</text>
</comment>
<evidence type="ECO:0000259" key="7">
    <source>
        <dbReference type="Pfam" id="PF08281"/>
    </source>
</evidence>
<dbReference type="SUPFAM" id="SSF88659">
    <property type="entry name" value="Sigma3 and sigma4 domains of RNA polymerase sigma factors"/>
    <property type="match status" value="1"/>
</dbReference>
<dbReference type="GO" id="GO:0003677">
    <property type="term" value="F:DNA binding"/>
    <property type="evidence" value="ECO:0007669"/>
    <property type="project" value="UniProtKB-KW"/>
</dbReference>
<evidence type="ECO:0000256" key="2">
    <source>
        <dbReference type="ARBA" id="ARBA00023015"/>
    </source>
</evidence>
<keyword evidence="4" id="KW-0238">DNA-binding</keyword>
<dbReference type="InterPro" id="IPR036388">
    <property type="entry name" value="WH-like_DNA-bd_sf"/>
</dbReference>
<keyword evidence="9" id="KW-1185">Reference proteome</keyword>
<evidence type="ECO:0000313" key="8">
    <source>
        <dbReference type="EMBL" id="MCT7357861.1"/>
    </source>
</evidence>
<evidence type="ECO:0000256" key="5">
    <source>
        <dbReference type="ARBA" id="ARBA00023163"/>
    </source>
</evidence>